<evidence type="ECO:0000256" key="3">
    <source>
        <dbReference type="ARBA" id="ARBA00022481"/>
    </source>
</evidence>
<evidence type="ECO:0000256" key="4">
    <source>
        <dbReference type="ARBA" id="ARBA00022917"/>
    </source>
</evidence>
<comment type="subcellular location">
    <subcellularLocation>
        <location evidence="5">Cytoplasm</location>
    </subcellularLocation>
</comment>
<dbReference type="InterPro" id="IPR004374">
    <property type="entry name" value="PrfB"/>
</dbReference>
<evidence type="ECO:0000256" key="5">
    <source>
        <dbReference type="HAMAP-Rule" id="MF_00094"/>
    </source>
</evidence>
<dbReference type="HOGENOM" id="CLU_036856_6_0_9"/>
<dbReference type="PATRIC" id="fig|796943.3.peg.1280"/>
<keyword evidence="9" id="KW-1185">Reference proteome</keyword>
<dbReference type="PROSITE" id="PS00745">
    <property type="entry name" value="RF_PROK_I"/>
    <property type="match status" value="1"/>
</dbReference>
<feature type="modified residue" description="N5-methylglutamine" evidence="5">
    <location>
        <position position="252"/>
    </location>
</feature>
<dbReference type="InterPro" id="IPR005139">
    <property type="entry name" value="PCRF"/>
</dbReference>
<dbReference type="SMART" id="SM00937">
    <property type="entry name" value="PCRF"/>
    <property type="match status" value="1"/>
</dbReference>
<feature type="domain" description="Prokaryotic-type class I peptide chain release factors" evidence="7">
    <location>
        <begin position="245"/>
        <end position="261"/>
    </location>
</feature>
<evidence type="ECO:0000259" key="7">
    <source>
        <dbReference type="PROSITE" id="PS00745"/>
    </source>
</evidence>
<dbReference type="SUPFAM" id="SSF75620">
    <property type="entry name" value="Release factor"/>
    <property type="match status" value="1"/>
</dbReference>
<dbReference type="Gene3D" id="1.20.58.410">
    <property type="entry name" value="Release factor"/>
    <property type="match status" value="1"/>
</dbReference>
<evidence type="ECO:0000256" key="6">
    <source>
        <dbReference type="NCBIfam" id="TIGR00020"/>
    </source>
</evidence>
<dbReference type="STRING" id="796943.HMPREF9625_00870"/>
<dbReference type="GO" id="GO:0016149">
    <property type="term" value="F:translation release factor activity, codon specific"/>
    <property type="evidence" value="ECO:0007669"/>
    <property type="project" value="UniProtKB-UniRule"/>
</dbReference>
<evidence type="ECO:0000256" key="1">
    <source>
        <dbReference type="ARBA" id="ARBA00002613"/>
    </source>
</evidence>
<accession>G9WND7</accession>
<dbReference type="EMBL" id="AFZC02000003">
    <property type="protein sequence ID" value="EHL11303.1"/>
    <property type="molecule type" value="Genomic_DNA"/>
</dbReference>
<comment type="function">
    <text evidence="1 5">Peptide chain release factor 2 directs the termination of translation in response to the peptide chain termination codons UGA and UAA.</text>
</comment>
<dbReference type="GO" id="GO:0005737">
    <property type="term" value="C:cytoplasm"/>
    <property type="evidence" value="ECO:0007669"/>
    <property type="project" value="UniProtKB-SubCell"/>
</dbReference>
<dbReference type="HAMAP" id="MF_00094">
    <property type="entry name" value="Rel_fac_2"/>
    <property type="match status" value="1"/>
</dbReference>
<keyword evidence="5" id="KW-0963">Cytoplasm</keyword>
<dbReference type="Pfam" id="PF00472">
    <property type="entry name" value="RF-1"/>
    <property type="match status" value="1"/>
</dbReference>
<reference evidence="8" key="2">
    <citation type="submission" date="2013-03" db="EMBL/GenBank/DDBJ databases">
        <title>The Genome Sequence of Oribacterium sp. ACB1.</title>
        <authorList>
            <consortium name="The Broad Institute Genomics Platform"/>
            <consortium name="The Broad Institute Genome Sequencing Center for Infectious Disease"/>
            <person name="Earl A."/>
            <person name="Ward D."/>
            <person name="Feldgarden M."/>
            <person name="Gevers D."/>
            <person name="Sizova M."/>
            <person name="Hazen A."/>
            <person name="Epstein S."/>
            <person name="Walker B."/>
            <person name="Young S."/>
            <person name="Zeng Q."/>
            <person name="Gargeya S."/>
            <person name="Fitzgerald M."/>
            <person name="Haas B."/>
            <person name="Abouelleil A."/>
            <person name="Allen A.W."/>
            <person name="Alvarado L."/>
            <person name="Arachchi H.M."/>
            <person name="Berlin A.M."/>
            <person name="Chapman S.B."/>
            <person name="Gainer-Dewar J."/>
            <person name="Goldberg J."/>
            <person name="Griggs A."/>
            <person name="Gujja S."/>
            <person name="Hansen M."/>
            <person name="Howarth C."/>
            <person name="Imamovic A."/>
            <person name="Ireland A."/>
            <person name="Larimer J."/>
            <person name="McCowan C."/>
            <person name="Murphy C."/>
            <person name="Pearson M."/>
            <person name="Poon T.W."/>
            <person name="Priest M."/>
            <person name="Roberts A."/>
            <person name="Saif S."/>
            <person name="Shea T."/>
            <person name="Sisk P."/>
            <person name="Sykes S."/>
            <person name="Wortman J."/>
            <person name="Nusbaum C."/>
            <person name="Birren B."/>
        </authorList>
    </citation>
    <scope>NUCLEOTIDE SEQUENCE [LARGE SCALE GENOMIC DNA]</scope>
    <source>
        <strain evidence="8">ACB1</strain>
    </source>
</reference>
<dbReference type="FunFam" id="3.30.160.20:FF:000004">
    <property type="entry name" value="Peptide chain release factor 1"/>
    <property type="match status" value="1"/>
</dbReference>
<reference evidence="8" key="1">
    <citation type="submission" date="2011-08" db="EMBL/GenBank/DDBJ databases">
        <authorList>
            <consortium name="The Broad Institute Genome Sequencing Platform"/>
            <person name="Earl A."/>
            <person name="Ward D."/>
            <person name="Feldgarden M."/>
            <person name="Gevers D."/>
            <person name="Sizova M."/>
            <person name="Hazen A."/>
            <person name="Epstein S."/>
            <person name="Young S.K."/>
            <person name="Zeng Q."/>
            <person name="Gargeya S."/>
            <person name="Fitzgerald M."/>
            <person name="Haas B."/>
            <person name="Abouelleil A."/>
            <person name="Alvarado L."/>
            <person name="Arachchi H.M."/>
            <person name="Berlin A."/>
            <person name="Brown A."/>
            <person name="Chapman S.B."/>
            <person name="Chen Z."/>
            <person name="Dunbar C."/>
            <person name="Freedman E."/>
            <person name="Gearin G."/>
            <person name="Gellesch M."/>
            <person name="Goldberg J."/>
            <person name="Griggs A."/>
            <person name="Gujja S."/>
            <person name="Heiman D."/>
            <person name="Howarth C."/>
            <person name="Larson L."/>
            <person name="Lui A."/>
            <person name="MacDonald P.J.P."/>
            <person name="Montmayeur A."/>
            <person name="Murphy C."/>
            <person name="Neiman D."/>
            <person name="Pearson M."/>
            <person name="Priest M."/>
            <person name="Roberts A."/>
            <person name="Saif S."/>
            <person name="Shea T."/>
            <person name="Shenoy N."/>
            <person name="Sisk P."/>
            <person name="Stolte C."/>
            <person name="Sykes S."/>
            <person name="Wortman J."/>
            <person name="Nusbaum C."/>
            <person name="Birren B."/>
        </authorList>
    </citation>
    <scope>NUCLEOTIDE SEQUENCE</scope>
    <source>
        <strain evidence="8">ACB1</strain>
    </source>
</reference>
<protein>
    <recommendedName>
        <fullName evidence="5 6">Peptide chain release factor 2</fullName>
        <shortName evidence="5">RF-2</shortName>
    </recommendedName>
</protein>
<dbReference type="PANTHER" id="PTHR43116:SF3">
    <property type="entry name" value="CLASS I PEPTIDE CHAIN RELEASE FACTOR"/>
    <property type="match status" value="1"/>
</dbReference>
<keyword evidence="3 5" id="KW-0488">Methylation</keyword>
<dbReference type="InterPro" id="IPR000352">
    <property type="entry name" value="Pep_chain_release_fac_I"/>
</dbReference>
<dbReference type="AlphaFoldDB" id="G9WND7"/>
<dbReference type="Gene3D" id="3.30.160.20">
    <property type="match status" value="1"/>
</dbReference>
<keyword evidence="4 5" id="KW-0648">Protein biosynthesis</keyword>
<evidence type="ECO:0000313" key="8">
    <source>
        <dbReference type="EMBL" id="EHL11303.1"/>
    </source>
</evidence>
<comment type="caution">
    <text evidence="8">The sequence shown here is derived from an EMBL/GenBank/DDBJ whole genome shotgun (WGS) entry which is preliminary data.</text>
</comment>
<comment type="PTM">
    <text evidence="5">Methylated by PrmC. Methylation increases the termination efficiency of RF2.</text>
</comment>
<evidence type="ECO:0000313" key="9">
    <source>
        <dbReference type="Proteomes" id="UP000018461"/>
    </source>
</evidence>
<dbReference type="PANTHER" id="PTHR43116">
    <property type="entry name" value="PEPTIDE CHAIN RELEASE FACTOR 2"/>
    <property type="match status" value="1"/>
</dbReference>
<evidence type="ECO:0000256" key="2">
    <source>
        <dbReference type="ARBA" id="ARBA00010835"/>
    </source>
</evidence>
<dbReference type="NCBIfam" id="TIGR00020">
    <property type="entry name" value="prfB"/>
    <property type="match status" value="1"/>
</dbReference>
<dbReference type="Proteomes" id="UP000018461">
    <property type="component" value="Unassembled WGS sequence"/>
</dbReference>
<dbReference type="Pfam" id="PF03462">
    <property type="entry name" value="PCRF"/>
    <property type="match status" value="1"/>
</dbReference>
<dbReference type="RefSeq" id="WP_009534728.1">
    <property type="nucleotide sequence ID" value="NZ_KE148312.1"/>
</dbReference>
<comment type="similarity">
    <text evidence="2 5">Belongs to the prokaryotic/mitochondrial release factor family.</text>
</comment>
<gene>
    <name evidence="5" type="primary">prfB</name>
    <name evidence="8" type="ORF">HMPREF9625_00870</name>
</gene>
<name>G9WND7_9FIRM</name>
<dbReference type="InterPro" id="IPR045853">
    <property type="entry name" value="Pep_chain_release_fac_I_sf"/>
</dbReference>
<dbReference type="Gene3D" id="3.30.70.1660">
    <property type="match status" value="1"/>
</dbReference>
<organism evidence="8 9">
    <name type="scientific">Oribacterium parvum ACB1</name>
    <dbReference type="NCBI Taxonomy" id="796943"/>
    <lineage>
        <taxon>Bacteria</taxon>
        <taxon>Bacillati</taxon>
        <taxon>Bacillota</taxon>
        <taxon>Clostridia</taxon>
        <taxon>Lachnospirales</taxon>
        <taxon>Lachnospiraceae</taxon>
        <taxon>Oribacterium</taxon>
    </lineage>
</organism>
<sequence length="378" mass="43081">MIEFDQFKTELNTKTEPLKALEQALDLENKQKRIAELDRMMEEPDFWSDAEKANRLSTEVRHLKDEAESFYQLKTSYEDIDALIQMGKEEGDESVIPEIREMLSQFSEDLENMNTTLLLSGEYDSMNVILRLNAGAGGTEANDWAGILYRMYIRWAERHGFSVKILDYLDGDEAGIKSVTMEVVGQYAYGYLRSEAGIHRLVRISPFNAQGKRQTSFVSCDVMPDIETEIDIEVREEDIKMEVFRASGAGGQHINKTSSAVRLIHIPTGIVVACQEERSQLQNKNKAMQMLKTKLYLKEKEEQEAKLAGIRGEVKDNGWGSQIRSYVLQPYRMVKDLRTGEETGNTDAVLDGDIDRFITAYLKWMQLGCPDRKVAGND</sequence>
<proteinExistence type="inferred from homology"/>